<sequence>MFRPRKSIFGICYPGYRYCGPGCSGPGAPTNPVDFCCMQHDICYSIYGPSWYCDDLFQQCLAPYQHPYYGKMAKDARLFSRVMRWRNLFFS</sequence>
<dbReference type="GO" id="GO:0050482">
    <property type="term" value="P:arachidonate secretion"/>
    <property type="evidence" value="ECO:0007669"/>
    <property type="project" value="InterPro"/>
</dbReference>
<dbReference type="Pfam" id="PF08398">
    <property type="entry name" value="Phospholip_A2_4"/>
    <property type="match status" value="1"/>
</dbReference>
<dbReference type="InterPro" id="IPR013607">
    <property type="entry name" value="Phospholipase_A2-like"/>
</dbReference>
<keyword evidence="4" id="KW-0167">Capsid protein</keyword>
<keyword evidence="5" id="KW-1185">Reference proteome</keyword>
<dbReference type="RefSeq" id="WP_208651454.1">
    <property type="nucleotide sequence ID" value="NZ_CP036528.1"/>
</dbReference>
<dbReference type="Proteomes" id="UP000291151">
    <property type="component" value="Chromosome"/>
</dbReference>
<dbReference type="KEGG" id="uth:DKZ56_03990"/>
<comment type="subcellular location">
    <subcellularLocation>
        <location evidence="1">Secreted</location>
    </subcellularLocation>
</comment>
<gene>
    <name evidence="4" type="ORF">DKZ56_03990</name>
</gene>
<dbReference type="GO" id="GO:0005198">
    <property type="term" value="F:structural molecule activity"/>
    <property type="evidence" value="ECO:0007669"/>
    <property type="project" value="InterPro"/>
</dbReference>
<dbReference type="EMBL" id="CP036528">
    <property type="protein sequence ID" value="QBK25088.1"/>
    <property type="molecule type" value="Genomic_DNA"/>
</dbReference>
<evidence type="ECO:0000256" key="1">
    <source>
        <dbReference type="ARBA" id="ARBA00004613"/>
    </source>
</evidence>
<evidence type="ECO:0000313" key="4">
    <source>
        <dbReference type="EMBL" id="QBK25088.1"/>
    </source>
</evidence>
<dbReference type="InterPro" id="IPR033113">
    <property type="entry name" value="PLA2_histidine"/>
</dbReference>
<keyword evidence="2" id="KW-0964">Secreted</keyword>
<evidence type="ECO:0000256" key="2">
    <source>
        <dbReference type="ARBA" id="ARBA00022525"/>
    </source>
</evidence>
<protein>
    <submittedName>
        <fullName evidence="4">Parvovirus coat protein VP1-like protein</fullName>
    </submittedName>
</protein>
<dbReference type="GO" id="GO:0004623">
    <property type="term" value="F:phospholipase A2 activity"/>
    <property type="evidence" value="ECO:0007669"/>
    <property type="project" value="InterPro"/>
</dbReference>
<evidence type="ECO:0000259" key="3">
    <source>
        <dbReference type="Pfam" id="PF08398"/>
    </source>
</evidence>
<accession>A0A4P6UT83</accession>
<dbReference type="GO" id="GO:0005576">
    <property type="term" value="C:extracellular region"/>
    <property type="evidence" value="ECO:0007669"/>
    <property type="project" value="UniProtKB-SubCell"/>
</dbReference>
<dbReference type="Gene3D" id="1.20.90.10">
    <property type="entry name" value="Phospholipase A2 domain"/>
    <property type="match status" value="1"/>
</dbReference>
<dbReference type="GO" id="GO:0006644">
    <property type="term" value="P:phospholipid metabolic process"/>
    <property type="evidence" value="ECO:0007669"/>
    <property type="project" value="InterPro"/>
</dbReference>
<organism evidence="4 5">
    <name type="scientific">Ureibacillus thermophilus</name>
    <dbReference type="NCBI Taxonomy" id="367743"/>
    <lineage>
        <taxon>Bacteria</taxon>
        <taxon>Bacillati</taxon>
        <taxon>Bacillota</taxon>
        <taxon>Bacilli</taxon>
        <taxon>Bacillales</taxon>
        <taxon>Caryophanaceae</taxon>
        <taxon>Ureibacillus</taxon>
    </lineage>
</organism>
<feature type="domain" description="Phospholipase A2-like" evidence="3">
    <location>
        <begin position="12"/>
        <end position="47"/>
    </location>
</feature>
<dbReference type="PROSITE" id="PS00118">
    <property type="entry name" value="PA2_HIS"/>
    <property type="match status" value="1"/>
</dbReference>
<proteinExistence type="predicted"/>
<evidence type="ECO:0000313" key="5">
    <source>
        <dbReference type="Proteomes" id="UP000291151"/>
    </source>
</evidence>
<dbReference type="SUPFAM" id="SSF48619">
    <property type="entry name" value="Phospholipase A2, PLA2"/>
    <property type="match status" value="1"/>
</dbReference>
<dbReference type="InterPro" id="IPR036444">
    <property type="entry name" value="PLipase_A2_dom_sf"/>
</dbReference>
<reference evidence="4 5" key="1">
    <citation type="submission" date="2019-02" db="EMBL/GenBank/DDBJ databases">
        <title>Ureibacillus thermophilus.</title>
        <authorList>
            <person name="Sunny J.S."/>
            <person name="Natarajan A."/>
            <person name="Saleena L.M."/>
        </authorList>
    </citation>
    <scope>NUCLEOTIDE SEQUENCE [LARGE SCALE GENOMIC DNA]</scope>
    <source>
        <strain evidence="4 5">LM102</strain>
    </source>
</reference>
<keyword evidence="4" id="KW-0946">Virion</keyword>
<name>A0A4P6UT83_9BACL</name>
<dbReference type="AlphaFoldDB" id="A0A4P6UT83"/>